<comment type="caution">
    <text evidence="2">The sequence shown here is derived from an EMBL/GenBank/DDBJ whole genome shotgun (WGS) entry which is preliminary data.</text>
</comment>
<feature type="compositionally biased region" description="Polar residues" evidence="1">
    <location>
        <begin position="74"/>
        <end position="97"/>
    </location>
</feature>
<sequence>MIENDDNNKISSEPEASGDGRGGISTEDGGDEQEADEEGDAEDDDCGGGGVTTKAFPSGCRACTCAGELLPRRGTTTVTQDQAAHASSPSPRLSPSINPEPLDVVAARPGSTRGLQGNCALQQSGSEEDENEREEVGWNAATGSWWCSSCSQVAESRGPGWRALLAPRE</sequence>
<accession>A0ABN9Y4Q7</accession>
<protein>
    <submittedName>
        <fullName evidence="2">Uncharacterized protein</fullName>
    </submittedName>
</protein>
<feature type="region of interest" description="Disordered" evidence="1">
    <location>
        <begin position="1"/>
        <end position="59"/>
    </location>
</feature>
<name>A0ABN9Y4Q7_9DINO</name>
<proteinExistence type="predicted"/>
<keyword evidence="3" id="KW-1185">Reference proteome</keyword>
<feature type="compositionally biased region" description="Acidic residues" evidence="1">
    <location>
        <begin position="28"/>
        <end position="46"/>
    </location>
</feature>
<reference evidence="2" key="1">
    <citation type="submission" date="2023-10" db="EMBL/GenBank/DDBJ databases">
        <authorList>
            <person name="Chen Y."/>
            <person name="Shah S."/>
            <person name="Dougan E. K."/>
            <person name="Thang M."/>
            <person name="Chan C."/>
        </authorList>
    </citation>
    <scope>NUCLEOTIDE SEQUENCE [LARGE SCALE GENOMIC DNA]</scope>
</reference>
<dbReference type="EMBL" id="CAUYUJ010021873">
    <property type="protein sequence ID" value="CAK0907529.1"/>
    <property type="molecule type" value="Genomic_DNA"/>
</dbReference>
<gene>
    <name evidence="2" type="ORF">PCOR1329_LOCUS82514</name>
</gene>
<evidence type="ECO:0000313" key="2">
    <source>
        <dbReference type="EMBL" id="CAK0907529.1"/>
    </source>
</evidence>
<evidence type="ECO:0000313" key="3">
    <source>
        <dbReference type="Proteomes" id="UP001189429"/>
    </source>
</evidence>
<organism evidence="2 3">
    <name type="scientific">Prorocentrum cordatum</name>
    <dbReference type="NCBI Taxonomy" id="2364126"/>
    <lineage>
        <taxon>Eukaryota</taxon>
        <taxon>Sar</taxon>
        <taxon>Alveolata</taxon>
        <taxon>Dinophyceae</taxon>
        <taxon>Prorocentrales</taxon>
        <taxon>Prorocentraceae</taxon>
        <taxon>Prorocentrum</taxon>
    </lineage>
</organism>
<evidence type="ECO:0000256" key="1">
    <source>
        <dbReference type="SAM" id="MobiDB-lite"/>
    </source>
</evidence>
<feature type="region of interest" description="Disordered" evidence="1">
    <location>
        <begin position="71"/>
        <end position="100"/>
    </location>
</feature>
<dbReference type="Proteomes" id="UP001189429">
    <property type="component" value="Unassembled WGS sequence"/>
</dbReference>